<dbReference type="Proteomes" id="UP001305002">
    <property type="component" value="Chromosome"/>
</dbReference>
<dbReference type="RefSeq" id="WP_230528854.1">
    <property type="nucleotide sequence ID" value="NZ_BMSO01000014.1"/>
</dbReference>
<name>A0ABZ0KP73_STRC4</name>
<reference evidence="1 2" key="2">
    <citation type="journal article" date="2024" name="Microb. Biotechnol.">
        <title>The involvement of multiple ABC transporters in daunorubicin efflux in Streptomyces coeruleorubidus.</title>
        <authorList>
            <person name="Dong J."/>
            <person name="Ning J."/>
            <person name="Tian Y."/>
            <person name="Li H."/>
            <person name="Chen H."/>
            <person name="Guan W."/>
        </authorList>
    </citation>
    <scope>NUCLEOTIDE SEQUENCE [LARGE SCALE GENOMIC DNA]</scope>
    <source>
        <strain evidence="1 2">CICC 11043</strain>
    </source>
</reference>
<protein>
    <recommendedName>
        <fullName evidence="3">DUF3239 domain-containing protein</fullName>
    </recommendedName>
</protein>
<sequence length="146" mass="15092">MSLLSARRLMAAHIALVTVATIVCMTVPASAPALCSAIGLSGVVAVLIGIRAHARGTHLVSPAALDPGLATALDGLPTVLVCAMTQPDRPPGTVPGVLLVAAYPLVPRDRVGFRIQLTALTSDDGIDRLNGTLTRLSERFPLRLKG</sequence>
<accession>A0ABZ0KP73</accession>
<evidence type="ECO:0008006" key="3">
    <source>
        <dbReference type="Google" id="ProtNLM"/>
    </source>
</evidence>
<gene>
    <name evidence="1" type="ORF">R5U08_36975</name>
</gene>
<evidence type="ECO:0000313" key="2">
    <source>
        <dbReference type="Proteomes" id="UP001305002"/>
    </source>
</evidence>
<organism evidence="1 2">
    <name type="scientific">Streptomyces coeruleorubidus</name>
    <dbReference type="NCBI Taxonomy" id="116188"/>
    <lineage>
        <taxon>Bacteria</taxon>
        <taxon>Bacillati</taxon>
        <taxon>Actinomycetota</taxon>
        <taxon>Actinomycetes</taxon>
        <taxon>Kitasatosporales</taxon>
        <taxon>Streptomycetaceae</taxon>
        <taxon>Streptomyces</taxon>
    </lineage>
</organism>
<keyword evidence="2" id="KW-1185">Reference proteome</keyword>
<proteinExistence type="predicted"/>
<evidence type="ECO:0000313" key="1">
    <source>
        <dbReference type="EMBL" id="WOT39404.1"/>
    </source>
</evidence>
<dbReference type="EMBL" id="CP137524">
    <property type="protein sequence ID" value="WOT39404.1"/>
    <property type="molecule type" value="Genomic_DNA"/>
</dbReference>
<reference evidence="1 2" key="1">
    <citation type="journal article" date="2021" name="J. Microbiol. Biotechnol.">
        <title>An Efficient Markerless Deletion System Suitable for the Industrial Strains of Streptomyces.</title>
        <authorList>
            <person name="Dong J."/>
            <person name="Wei J."/>
            <person name="Li H."/>
            <person name="Zhao S."/>
            <person name="Guan W."/>
        </authorList>
    </citation>
    <scope>NUCLEOTIDE SEQUENCE [LARGE SCALE GENOMIC DNA]</scope>
    <source>
        <strain evidence="1 2">CICC 11043</strain>
    </source>
</reference>